<dbReference type="InterPro" id="IPR035969">
    <property type="entry name" value="Rab-GAP_TBC_sf"/>
</dbReference>
<dbReference type="Pfam" id="PF00566">
    <property type="entry name" value="RabGAP-TBC"/>
    <property type="match status" value="1"/>
</dbReference>
<evidence type="ECO:0000313" key="4">
    <source>
        <dbReference type="EMBL" id="WVO24891.1"/>
    </source>
</evidence>
<evidence type="ECO:0000259" key="3">
    <source>
        <dbReference type="PROSITE" id="PS50086"/>
    </source>
</evidence>
<feature type="region of interest" description="Disordered" evidence="2">
    <location>
        <begin position="232"/>
        <end position="268"/>
    </location>
</feature>
<dbReference type="RefSeq" id="XP_064724130.1">
    <property type="nucleotide sequence ID" value="XM_064868058.1"/>
</dbReference>
<dbReference type="InterPro" id="IPR000195">
    <property type="entry name" value="Rab-GAP-TBC_dom"/>
</dbReference>
<dbReference type="PANTHER" id="PTHR22957:SF502">
    <property type="entry name" value="SMALL G PROTEIN SIGNALING MODULATOR 2-RELATED"/>
    <property type="match status" value="1"/>
</dbReference>
<keyword evidence="1" id="KW-0343">GTPase activation</keyword>
<dbReference type="PROSITE" id="PS50086">
    <property type="entry name" value="TBC_RABGAP"/>
    <property type="match status" value="1"/>
</dbReference>
<feature type="domain" description="Rab-GAP TBC" evidence="3">
    <location>
        <begin position="469"/>
        <end position="725"/>
    </location>
</feature>
<dbReference type="SUPFAM" id="SSF47923">
    <property type="entry name" value="Ypt/Rab-GAP domain of gyp1p"/>
    <property type="match status" value="2"/>
</dbReference>
<feature type="region of interest" description="Disordered" evidence="2">
    <location>
        <begin position="801"/>
        <end position="833"/>
    </location>
</feature>
<dbReference type="Proteomes" id="UP001432216">
    <property type="component" value="Chromosome 13"/>
</dbReference>
<accession>A0ABZ2B5A1</accession>
<dbReference type="GeneID" id="89993039"/>
<name>A0ABZ2B5A1_9TREE</name>
<protein>
    <recommendedName>
        <fullName evidence="3">Rab-GAP TBC domain-containing protein</fullName>
    </recommendedName>
</protein>
<dbReference type="SMART" id="SM00164">
    <property type="entry name" value="TBC"/>
    <property type="match status" value="1"/>
</dbReference>
<sequence length="851" mass="95369">MPPTPPTPPAPATPPTPPKARLLYCKAHVAIHPTAFKRDNIAGYLGLVDVGCECRLSKGVAEKGGVAGAGLLVSWVPEQVLAGMDVEDREGYRRAGELADGEVDGDGDVPPPRGEQYAFSIPVTGIYSILYYPPSLAHWNGSATINLAGGVSLPTLYFHKSSVHAASHPSVHAASVHAASVHAASVHAAHPFLSHLAQHAVLVRSKLVHSRHGAELWLVNPSKADRQVHEAGVDNDMPEPDVIPSLKNKQSSSTTTTPNYPPKPDYPAPLPYFDRIDTANPKQALFTSLSSLTNLSRRKASQILSHPLAMPLVPHLPPAVRSLVNVPGEWQSQSATPTKSRGRNGNNDVASEFESARLYLAKWARIVAEQGERERRSELAAQARIRRSTSNSNSTSTTPKDEEEQDLASSLGVFSLLPSKAYTKQPIPFPTRTPQNPITLAEWDTWAANGRDELFVRQRIFNRGFSDAERDKLARKEGWEVLLGVVPWSVGLGFASGDTQHMEKTRKEREKVRQGKRQVYEALKNKWRVEFRDGGREAWKEEWHRIDVDCRRTDRNQPIYAVPTSSTTSKQESMNNVRKNEKSEWEDDEEEGGTASLNRHIAALRTILMTYHTFSPELGYVQGMSDLLSPIYVVFDANEGDAFWGLVGVMKMMESNFFRDQSGMKKQLCTLQQLISILDPLLYTHLERTDSLNLFFTFRWILIAFKREFPFDTIIHLWEVLWTRYYSNNFVLFVAMAVLESHRDVITRYLDEFDEVLKYANDLAGTIDLDTTLAQAQVLFFSFRALVEDLDRENSDLVHGPLVGSTPTRDGLRHRTTTTTTTTTEGDRGERERRMISEELRELLVGWKPEH</sequence>
<evidence type="ECO:0000256" key="2">
    <source>
        <dbReference type="SAM" id="MobiDB-lite"/>
    </source>
</evidence>
<feature type="compositionally biased region" description="Low complexity" evidence="2">
    <location>
        <begin position="388"/>
        <end position="398"/>
    </location>
</feature>
<evidence type="ECO:0000256" key="1">
    <source>
        <dbReference type="ARBA" id="ARBA00022468"/>
    </source>
</evidence>
<feature type="compositionally biased region" description="Pro residues" evidence="2">
    <location>
        <begin position="259"/>
        <end position="268"/>
    </location>
</feature>
<evidence type="ECO:0000313" key="5">
    <source>
        <dbReference type="Proteomes" id="UP001432216"/>
    </source>
</evidence>
<gene>
    <name evidence="4" type="ORF">IAS62_006271</name>
</gene>
<feature type="region of interest" description="Disordered" evidence="2">
    <location>
        <begin position="558"/>
        <end position="593"/>
    </location>
</feature>
<dbReference type="Gene3D" id="1.10.472.80">
    <property type="entry name" value="Ypt/Rab-GAP domain of gyp1p, domain 3"/>
    <property type="match status" value="1"/>
</dbReference>
<proteinExistence type="predicted"/>
<dbReference type="PANTHER" id="PTHR22957">
    <property type="entry name" value="TBC1 DOMAIN FAMILY MEMBER GTPASE-ACTIVATING PROTEIN"/>
    <property type="match status" value="1"/>
</dbReference>
<dbReference type="Gene3D" id="1.10.8.270">
    <property type="entry name" value="putative rabgap domain of human tbc1 domain family member 14 like domains"/>
    <property type="match status" value="1"/>
</dbReference>
<reference evidence="4 5" key="1">
    <citation type="submission" date="2024-01" db="EMBL/GenBank/DDBJ databases">
        <title>Comparative genomics of Cryptococcus and Kwoniella reveals pathogenesis evolution and contrasting modes of karyotype evolution via chromosome fusion or intercentromeric recombination.</title>
        <authorList>
            <person name="Coelho M.A."/>
            <person name="David-Palma M."/>
            <person name="Shea T."/>
            <person name="Bowers K."/>
            <person name="McGinley-Smith S."/>
            <person name="Mohammad A.W."/>
            <person name="Gnirke A."/>
            <person name="Yurkov A.M."/>
            <person name="Nowrousian M."/>
            <person name="Sun S."/>
            <person name="Cuomo C.A."/>
            <person name="Heitman J."/>
        </authorList>
    </citation>
    <scope>NUCLEOTIDE SEQUENCE [LARGE SCALE GENOMIC DNA]</scope>
    <source>
        <strain evidence="4 5">7685027</strain>
    </source>
</reference>
<keyword evidence="5" id="KW-1185">Reference proteome</keyword>
<feature type="compositionally biased region" description="Polar residues" evidence="2">
    <location>
        <begin position="563"/>
        <end position="577"/>
    </location>
</feature>
<dbReference type="EMBL" id="CP143818">
    <property type="protein sequence ID" value="WVO24891.1"/>
    <property type="molecule type" value="Genomic_DNA"/>
</dbReference>
<feature type="region of interest" description="Disordered" evidence="2">
    <location>
        <begin position="374"/>
        <end position="407"/>
    </location>
</feature>
<organism evidence="4 5">
    <name type="scientific">Cryptococcus decagattii</name>
    <dbReference type="NCBI Taxonomy" id="1859122"/>
    <lineage>
        <taxon>Eukaryota</taxon>
        <taxon>Fungi</taxon>
        <taxon>Dikarya</taxon>
        <taxon>Basidiomycota</taxon>
        <taxon>Agaricomycotina</taxon>
        <taxon>Tremellomycetes</taxon>
        <taxon>Tremellales</taxon>
        <taxon>Cryptococcaceae</taxon>
        <taxon>Cryptococcus</taxon>
        <taxon>Cryptococcus gattii species complex</taxon>
    </lineage>
</organism>